<dbReference type="PIRSF" id="PIRSF001221">
    <property type="entry name" value="Amidase_fungi"/>
    <property type="match status" value="1"/>
</dbReference>
<dbReference type="PANTHER" id="PTHR46072:SF2">
    <property type="entry name" value="AMIDASE (EUROFUNG)"/>
    <property type="match status" value="1"/>
</dbReference>
<dbReference type="OrthoDB" id="6428749at2759"/>
<evidence type="ECO:0000256" key="2">
    <source>
        <dbReference type="ARBA" id="ARBA00009199"/>
    </source>
</evidence>
<sequence length="559" mass="61838">MTTWQDLVADKKQRQLTAIPKEWIINTPPEDQLDVTDVPASCGLLTPFELEVTELDDVGVLLAKLASGEWSSVDVTRAYYKRAIIAQQVVNCLTEIFVERALQRAAECDEYLKKNGKPMGPLHGLPISIKDQFRMKGLETTIGFVQLIGKYSDEDAVLVTTLYEAGAVPFVRTNIPQTLMWTESYNNVFGRCVCPYNRALASGGSSGGEGALVGMKGSPIGVGTDIAGSIRVPAAFCGIYALRPSSHRFPYEGLEGPMQGQDAIPCVLGPMTRSLSGVKAFSKAVIDSKPWTKDPFMIRKDWDEDAYNLKEHGRGENLCFAIMWNNGCVLPHPPVRRALEETKAALQAKGIKVIDWPEFDYDALCTPLLESWAGGATIDFPKYVEKSGEPLLDTMAPEGKSVGFEWLKRPPCEPVSLYDSWQLMKKKNDLRNEHLSLWNSTASVTGTGRPVDAIVTPVAPYASVPHGRNIDVSYTVTWNALNCSTVIIPVSKVQPEIDVKQPREKFLNPRDEFIHNLYDPDQWRNAPVSLQLVAGPYEEEAVIHMAEIVDDAFKSSKSN</sequence>
<protein>
    <recommendedName>
        <fullName evidence="3">amidase</fullName>
        <ecNumber evidence="3">3.5.1.4</ecNumber>
    </recommendedName>
</protein>
<dbReference type="InterPro" id="IPR020556">
    <property type="entry name" value="Amidase_CS"/>
</dbReference>
<dbReference type="SUPFAM" id="SSF75304">
    <property type="entry name" value="Amidase signature (AS) enzymes"/>
    <property type="match status" value="1"/>
</dbReference>
<dbReference type="EMBL" id="LNZH02000173">
    <property type="protein sequence ID" value="OCB88677.1"/>
    <property type="molecule type" value="Genomic_DNA"/>
</dbReference>
<evidence type="ECO:0000313" key="9">
    <source>
        <dbReference type="Proteomes" id="UP000757232"/>
    </source>
</evidence>
<evidence type="ECO:0000256" key="3">
    <source>
        <dbReference type="ARBA" id="ARBA00012922"/>
    </source>
</evidence>
<comment type="catalytic activity">
    <reaction evidence="1">
        <text>a monocarboxylic acid amide + H2O = a monocarboxylate + NH4(+)</text>
        <dbReference type="Rhea" id="RHEA:12020"/>
        <dbReference type="ChEBI" id="CHEBI:15377"/>
        <dbReference type="ChEBI" id="CHEBI:28938"/>
        <dbReference type="ChEBI" id="CHEBI:35757"/>
        <dbReference type="ChEBI" id="CHEBI:83628"/>
        <dbReference type="EC" id="3.5.1.4"/>
    </reaction>
</comment>
<feature type="binding site" evidence="6">
    <location>
        <position position="179"/>
    </location>
    <ligand>
        <name>substrate</name>
    </ligand>
</feature>
<dbReference type="Pfam" id="PF01425">
    <property type="entry name" value="Amidase"/>
    <property type="match status" value="1"/>
</dbReference>
<reference evidence="8" key="1">
    <citation type="submission" date="2016-06" db="EMBL/GenBank/DDBJ databases">
        <title>Draft Genome sequence of the fungus Inonotus baumii.</title>
        <authorList>
            <person name="Zhu H."/>
            <person name="Lin W."/>
        </authorList>
    </citation>
    <scope>NUCLEOTIDE SEQUENCE</scope>
    <source>
        <strain evidence="8">821</strain>
    </source>
</reference>
<feature type="active site" description="Charge relay system" evidence="5">
    <location>
        <position position="205"/>
    </location>
</feature>
<name>A0A9Q5HZ37_SANBA</name>
<evidence type="ECO:0000256" key="4">
    <source>
        <dbReference type="ARBA" id="ARBA00022801"/>
    </source>
</evidence>
<keyword evidence="4" id="KW-0378">Hydrolase</keyword>
<dbReference type="InterPro" id="IPR036928">
    <property type="entry name" value="AS_sf"/>
</dbReference>
<evidence type="ECO:0000256" key="6">
    <source>
        <dbReference type="PIRSR" id="PIRSR001221-2"/>
    </source>
</evidence>
<feature type="binding site" evidence="6">
    <location>
        <begin position="226"/>
        <end position="229"/>
    </location>
    <ligand>
        <name>substrate</name>
    </ligand>
</feature>
<dbReference type="PANTHER" id="PTHR46072">
    <property type="entry name" value="AMIDASE-RELATED-RELATED"/>
    <property type="match status" value="1"/>
</dbReference>
<evidence type="ECO:0000256" key="5">
    <source>
        <dbReference type="PIRSR" id="PIRSR001221-1"/>
    </source>
</evidence>
<comment type="similarity">
    <text evidence="2">Belongs to the amidase family.</text>
</comment>
<feature type="domain" description="Amidase" evidence="7">
    <location>
        <begin position="74"/>
        <end position="542"/>
    </location>
</feature>
<dbReference type="Gene3D" id="3.90.1300.10">
    <property type="entry name" value="Amidase signature (AS) domain"/>
    <property type="match status" value="1"/>
</dbReference>
<proteinExistence type="inferred from homology"/>
<accession>A0A9Q5HZ37</accession>
<evidence type="ECO:0000259" key="7">
    <source>
        <dbReference type="Pfam" id="PF01425"/>
    </source>
</evidence>
<gene>
    <name evidence="8" type="ORF">A7U60_g4150</name>
</gene>
<keyword evidence="9" id="KW-1185">Reference proteome</keyword>
<dbReference type="PROSITE" id="PS00571">
    <property type="entry name" value="AMIDASES"/>
    <property type="match status" value="1"/>
</dbReference>
<dbReference type="InterPro" id="IPR023631">
    <property type="entry name" value="Amidase_dom"/>
</dbReference>
<feature type="binding site" evidence="6">
    <location>
        <position position="205"/>
    </location>
    <ligand>
        <name>substrate</name>
    </ligand>
</feature>
<organism evidence="8 9">
    <name type="scientific">Sanghuangporus baumii</name>
    <name type="common">Phellinus baumii</name>
    <dbReference type="NCBI Taxonomy" id="108892"/>
    <lineage>
        <taxon>Eukaryota</taxon>
        <taxon>Fungi</taxon>
        <taxon>Dikarya</taxon>
        <taxon>Basidiomycota</taxon>
        <taxon>Agaricomycotina</taxon>
        <taxon>Agaricomycetes</taxon>
        <taxon>Hymenochaetales</taxon>
        <taxon>Hymenochaetaceae</taxon>
        <taxon>Sanghuangporus</taxon>
    </lineage>
</organism>
<evidence type="ECO:0000313" key="8">
    <source>
        <dbReference type="EMBL" id="OCB88677.1"/>
    </source>
</evidence>
<dbReference type="EC" id="3.5.1.4" evidence="3"/>
<dbReference type="GO" id="GO:0004040">
    <property type="term" value="F:amidase activity"/>
    <property type="evidence" value="ECO:0007669"/>
    <property type="project" value="UniProtKB-EC"/>
</dbReference>
<dbReference type="AlphaFoldDB" id="A0A9Q5HZ37"/>
<evidence type="ECO:0000256" key="1">
    <source>
        <dbReference type="ARBA" id="ARBA00001311"/>
    </source>
</evidence>
<comment type="caution">
    <text evidence="8">The sequence shown here is derived from an EMBL/GenBank/DDBJ whole genome shotgun (WGS) entry which is preliminary data.</text>
</comment>
<dbReference type="Proteomes" id="UP000757232">
    <property type="component" value="Unassembled WGS sequence"/>
</dbReference>
<feature type="active site" description="Charge relay system" evidence="5">
    <location>
        <position position="130"/>
    </location>
</feature>
<feature type="active site" description="Acyl-ester intermediate" evidence="5">
    <location>
        <position position="229"/>
    </location>
</feature>